<dbReference type="GO" id="GO:0016787">
    <property type="term" value="F:hydrolase activity"/>
    <property type="evidence" value="ECO:0007669"/>
    <property type="project" value="InterPro"/>
</dbReference>
<feature type="domain" description="Calcineurin-like phosphoesterase" evidence="1">
    <location>
        <begin position="35"/>
        <end position="242"/>
    </location>
</feature>
<dbReference type="RefSeq" id="WP_142533382.1">
    <property type="nucleotide sequence ID" value="NZ_FXTB01000004.1"/>
</dbReference>
<dbReference type="OrthoDB" id="9816081at2"/>
<dbReference type="InterPro" id="IPR004843">
    <property type="entry name" value="Calcineurin-like_PHP"/>
</dbReference>
<dbReference type="Gene3D" id="3.60.21.10">
    <property type="match status" value="2"/>
</dbReference>
<dbReference type="SUPFAM" id="SSF56300">
    <property type="entry name" value="Metallo-dependent phosphatases"/>
    <property type="match status" value="1"/>
</dbReference>
<dbReference type="Pfam" id="PF00149">
    <property type="entry name" value="Metallophos"/>
    <property type="match status" value="1"/>
</dbReference>
<dbReference type="EMBL" id="FXTB01000004">
    <property type="protein sequence ID" value="SMO66773.1"/>
    <property type="molecule type" value="Genomic_DNA"/>
</dbReference>
<keyword evidence="3" id="KW-1185">Reference proteome</keyword>
<dbReference type="AlphaFoldDB" id="A0A521D4Z0"/>
<gene>
    <name evidence="2" type="ORF">SAMN06265379_104241</name>
</gene>
<reference evidence="2 3" key="1">
    <citation type="submission" date="2017-05" db="EMBL/GenBank/DDBJ databases">
        <authorList>
            <person name="Varghese N."/>
            <person name="Submissions S."/>
        </authorList>
    </citation>
    <scope>NUCLEOTIDE SEQUENCE [LARGE SCALE GENOMIC DNA]</scope>
    <source>
        <strain evidence="2 3">DSM 27040</strain>
    </source>
</reference>
<dbReference type="Proteomes" id="UP000319040">
    <property type="component" value="Unassembled WGS sequence"/>
</dbReference>
<organism evidence="2 3">
    <name type="scientific">Saccharicrinis carchari</name>
    <dbReference type="NCBI Taxonomy" id="1168039"/>
    <lineage>
        <taxon>Bacteria</taxon>
        <taxon>Pseudomonadati</taxon>
        <taxon>Bacteroidota</taxon>
        <taxon>Bacteroidia</taxon>
        <taxon>Marinilabiliales</taxon>
        <taxon>Marinilabiliaceae</taxon>
        <taxon>Saccharicrinis</taxon>
    </lineage>
</organism>
<protein>
    <submittedName>
        <fullName evidence="2">Alkaline phosphatase</fullName>
    </submittedName>
</protein>
<dbReference type="PANTHER" id="PTHR16509:SF1">
    <property type="entry name" value="MANGANESE-DEPENDENT ADP-RIBOSE_CDP-ALCOHOL DIPHOSPHATASE"/>
    <property type="match status" value="1"/>
</dbReference>
<proteinExistence type="predicted"/>
<dbReference type="InterPro" id="IPR029052">
    <property type="entry name" value="Metallo-depent_PP-like"/>
</dbReference>
<evidence type="ECO:0000259" key="1">
    <source>
        <dbReference type="Pfam" id="PF00149"/>
    </source>
</evidence>
<evidence type="ECO:0000313" key="3">
    <source>
        <dbReference type="Proteomes" id="UP000319040"/>
    </source>
</evidence>
<sequence>MGVKINRRGFIKNGALIIAGVSFLPMWARTSRKLTFGWVTDIHYAQAPVKWGRYFTESVNKLKEAIDLFNEEKVDFVIETGDFKDQTEPPVESETLSYLKTVEAEFIKFNGPRYHVLGNHDLDSLSKKQFTSNVDNTGIKSGATYYYFDQSGFRFIVLDACFKSDGSDYDHDNFHWTDTNIPPEQLAWLKKVLAQSDKPTIIFVHQLLDGEGDLYVNNAAYVRKVLEDSGTVAAVFQGHKHDGGARVINGILYYTLRALVEGSGKTNNSYAIVNLDTNGEVVIEGYRKAKDYDYKFQQRQLACL</sequence>
<dbReference type="PANTHER" id="PTHR16509">
    <property type="match status" value="1"/>
</dbReference>
<accession>A0A521D4Z0</accession>
<evidence type="ECO:0000313" key="2">
    <source>
        <dbReference type="EMBL" id="SMO66773.1"/>
    </source>
</evidence>
<name>A0A521D4Z0_SACCC</name>